<dbReference type="GO" id="GO:0008270">
    <property type="term" value="F:zinc ion binding"/>
    <property type="evidence" value="ECO:0007669"/>
    <property type="project" value="UniProtKB-KW"/>
</dbReference>
<comment type="subcellular location">
    <subcellularLocation>
        <location evidence="2">Cell membrane</location>
        <location evidence="2">Sarcolemma</location>
        <topology evidence="2">Peripheral membrane protein</topology>
        <orientation evidence="2">Cytoplasmic side</orientation>
    </subcellularLocation>
    <subcellularLocation>
        <location evidence="1">Cytoplasm</location>
        <location evidence="1">Cytoskeleton</location>
    </subcellularLocation>
</comment>
<feature type="compositionally biased region" description="Polar residues" evidence="14">
    <location>
        <begin position="3641"/>
        <end position="3663"/>
    </location>
</feature>
<dbReference type="InterPro" id="IPR036872">
    <property type="entry name" value="CH_dom_sf"/>
</dbReference>
<dbReference type="SMART" id="SM00150">
    <property type="entry name" value="SPEC"/>
    <property type="match status" value="8"/>
</dbReference>
<evidence type="ECO:0000256" key="2">
    <source>
        <dbReference type="ARBA" id="ARBA00004278"/>
    </source>
</evidence>
<evidence type="ECO:0000256" key="7">
    <source>
        <dbReference type="ARBA" id="ARBA00022833"/>
    </source>
</evidence>
<dbReference type="InterPro" id="IPR001202">
    <property type="entry name" value="WW_dom"/>
</dbReference>
<protein>
    <submittedName>
        <fullName evidence="19">Calponin-homology (CH) domain-containing protein</fullName>
    </submittedName>
</protein>
<dbReference type="PANTHER" id="PTHR12268:SF14">
    <property type="entry name" value="DYSTROPHIN-1"/>
    <property type="match status" value="1"/>
</dbReference>
<feature type="coiled-coil region" evidence="13">
    <location>
        <begin position="2147"/>
        <end position="2211"/>
    </location>
</feature>
<dbReference type="InterPro" id="IPR001715">
    <property type="entry name" value="CH_dom"/>
</dbReference>
<dbReference type="Gene3D" id="1.10.418.10">
    <property type="entry name" value="Calponin-like domain"/>
    <property type="match status" value="1"/>
</dbReference>
<name>A0A7I4XXR3_HAECO</name>
<dbReference type="GO" id="GO:0005737">
    <property type="term" value="C:cytoplasm"/>
    <property type="evidence" value="ECO:0007669"/>
    <property type="project" value="UniProtKB-ARBA"/>
</dbReference>
<dbReference type="Proteomes" id="UP000025227">
    <property type="component" value="Unplaced"/>
</dbReference>
<dbReference type="InterPro" id="IPR036020">
    <property type="entry name" value="WW_dom_sf"/>
</dbReference>
<feature type="region of interest" description="Disordered" evidence="14">
    <location>
        <begin position="3609"/>
        <end position="3665"/>
    </location>
</feature>
<dbReference type="CDD" id="cd16242">
    <property type="entry name" value="EFh_DMD_like"/>
    <property type="match status" value="1"/>
</dbReference>
<dbReference type="InterPro" id="IPR015154">
    <property type="entry name" value="EF-hand_dom_typ2"/>
</dbReference>
<keyword evidence="4" id="KW-0963">Cytoplasm</keyword>
<dbReference type="Pfam" id="PF00435">
    <property type="entry name" value="Spectrin"/>
    <property type="match status" value="3"/>
</dbReference>
<dbReference type="InterPro" id="IPR015153">
    <property type="entry name" value="EF-hand_dom_typ1"/>
</dbReference>
<dbReference type="GO" id="GO:0050804">
    <property type="term" value="P:modulation of chemical synaptic transmission"/>
    <property type="evidence" value="ECO:0007669"/>
    <property type="project" value="UniProtKB-ARBA"/>
</dbReference>
<dbReference type="InterPro" id="IPR056503">
    <property type="entry name" value="Spectrin_Dys-1"/>
</dbReference>
<dbReference type="Gene3D" id="3.30.60.90">
    <property type="match status" value="1"/>
</dbReference>
<dbReference type="PROSITE" id="PS50020">
    <property type="entry name" value="WW_DOMAIN_2"/>
    <property type="match status" value="1"/>
</dbReference>
<dbReference type="InterPro" id="IPR002017">
    <property type="entry name" value="Spectrin_repeat"/>
</dbReference>
<dbReference type="GO" id="GO:0045202">
    <property type="term" value="C:synapse"/>
    <property type="evidence" value="ECO:0007669"/>
    <property type="project" value="GOC"/>
</dbReference>
<dbReference type="SUPFAM" id="SSF47473">
    <property type="entry name" value="EF-hand"/>
    <property type="match status" value="2"/>
</dbReference>
<evidence type="ECO:0000256" key="12">
    <source>
        <dbReference type="PROSITE-ProRule" id="PRU00228"/>
    </source>
</evidence>
<evidence type="ECO:0000259" key="15">
    <source>
        <dbReference type="PROSITE" id="PS50020"/>
    </source>
</evidence>
<dbReference type="SUPFAM" id="SSF46966">
    <property type="entry name" value="Spectrin repeat"/>
    <property type="match status" value="7"/>
</dbReference>
<dbReference type="Gene3D" id="1.20.58.60">
    <property type="match status" value="8"/>
</dbReference>
<dbReference type="Pfam" id="PF00307">
    <property type="entry name" value="CH"/>
    <property type="match status" value="1"/>
</dbReference>
<dbReference type="Gene3D" id="2.20.70.10">
    <property type="match status" value="1"/>
</dbReference>
<dbReference type="Pfam" id="PF00569">
    <property type="entry name" value="ZZ"/>
    <property type="match status" value="1"/>
</dbReference>
<dbReference type="WBParaSite" id="HCON_00027240-00001">
    <property type="protein sequence ID" value="HCON_00027240-00001"/>
    <property type="gene ID" value="HCON_00027240"/>
</dbReference>
<dbReference type="GO" id="GO:0016010">
    <property type="term" value="C:dystrophin-associated glycoprotein complex"/>
    <property type="evidence" value="ECO:0007669"/>
    <property type="project" value="UniProtKB-ARBA"/>
</dbReference>
<evidence type="ECO:0000313" key="18">
    <source>
        <dbReference type="Proteomes" id="UP000025227"/>
    </source>
</evidence>
<dbReference type="InterPro" id="IPR018159">
    <property type="entry name" value="Spectrin/alpha-actinin"/>
</dbReference>
<feature type="region of interest" description="Disordered" evidence="14">
    <location>
        <begin position="2100"/>
        <end position="2123"/>
    </location>
</feature>
<dbReference type="SUPFAM" id="SSF47576">
    <property type="entry name" value="Calponin-homology domain, CH-domain"/>
    <property type="match status" value="1"/>
</dbReference>
<dbReference type="GO" id="GO:0042383">
    <property type="term" value="C:sarcolemma"/>
    <property type="evidence" value="ECO:0007669"/>
    <property type="project" value="UniProtKB-SubCell"/>
</dbReference>
<keyword evidence="18" id="KW-1185">Reference proteome</keyword>
<sequence length="3806" mass="429497">MLFTGGTAAKPKRDEKKEKKSDRDNTYEVQENVYVRWGNSLLANEPLKDFKDLCELKYMSSVVQIATSTVPAITGNRIDDCASILACIGDTKTSPSELADSQQKAVLQTWWNLVQAFWKKYGPDPIKDDKLTEAMKQWCTEVTKDYDEVSVCDFTSSWRDGFAFNILLHNFDDKLVDLEKISQSTAGERLENAFATAEQNFHVARLLQVKDLHSEHLDSHSVVCYLMTLYLSIIGKSSIGALQSSDAYMTSTDRSGSISGSSTRRDSQKPGVEAGEMLGSSQSVDLQQIEPQSPQSAVTQPPSYVEAVPAAPAQPPRPPPPVEAIPMPAPQQRPPAPVEAVPTPVAQRRPSAPVEAMSMSAAQQRPPAPMEAMSAIAPQQRPPVPVEAVSAPAPQQRPPAPSEAMPTSVAQQQCSTAPSTSTSTTPAQADRTSPRGKKVGTEQSMEGEIRSRKSSSSSQKSSKSKRARKEELTREFENCLEQVLTWLLEAEEELSLLQEVDRNDLRIVRRQFRDFEQFMASLTESQDTVGRVLHRGQILCGKSENEEERAAIEGQLRLVNGRWEALRELSMQRQNDLQISLNKLQNKQLAAIDQWLTGVEFEMAACEPLAATHDAALRQIEAHTRLQAKIHGFQETINDLSAFVAVVDGNESSDERVGALEQTLQSVGERWRTVCEWAEVRASQLDGLAELCAHTLEVFETLSHWLKEREHELLGLKSAHHLESPEQVAEQVRKLQHAEAALEAEHGSFVRLSQLSCELVARLEKSNGSAANDVRRRLDTVTQRWDNLVARIEEHSRTLVQSGKADVRQLRKVEPLASSSGIEHGTKADRVVKPNETSLKVTTLEELAAEAETTSETEAEEAKNQIVERFLRHVAKLTAEMEPLRAWSSTFTVSRKPDQVRKMISICQEKLLQIKDQEAKVNRLQLELEHLHLSSDLSVSQMKKANDAFEKFAKGWARIVTKISEAMNVLTGHDETDEESLVAKGIEQWIEGCDKVLSDLLKLTKEDRTKRLVKLRQQLQVQDNNLSFIEKDPLKKAILKKGLDIVRKRMSTMSEEDEPPSKSSTAEEDLNRELEGEWCTVGDVPLLDKEVERAERAVETARSGNMSSETVEKAETRKAEMVERRRATVTALDKMKAAEDGLHSIATSLEATSSSDISLCGAIIELRKSRDRLASYETLKKEAERAAERMLALDDNVPQAVQTATRNRIRKLGEQWHELENVIEDHLSCARKEHRRSIQKAISTEERLLEQLEKRLTDSERPSDAEECCEHLDNLESLLEKVSSPLEVDEEATSMDESFVRDSFARLNESRQRLAEAARERIAELSRAVADCERFEKQMADMQQWSSHVSSLLDLRKSGDVSALDVPDEYKSAFDSGILVQELAKEFASWSKTLDDIAVWLEEGERRNNERFHDQFAHAKNIFSELSQKFADFKHPKSFVEKLDRTIHKLDDVENSLDDMTGIEAIFCSESLDEARLLVKKLITLEEDVHSLEKGKEQLIQEGIFDKESAAPFTEKIRQCKKKTKELGLRAEDTVERLEDCVDMYGKLLKESEAVEEFLDQLEYRLDKYASEDKANDEEVVDELVSEWNRHEASLKNLEELERLLRENAVKISESVCVEKRRRADALKMRLDGWSRTVQEMNNDEDTLLMQVDELHDYLVNELDKVKDKEPEEIASTLRFLRGDRDRLSSRARKLAAINPRMANANLCGDVTDRWQRLESRLHAPPTAPQAVEIDGAELNVDLPFHEKIDLLKNCFDKAKASLDFDTSPVSSVIQWDKRLKAVDNFLTESRTALNDVIDKGRSLANSGRMELDTHRAIEKLDDIVDIADQLEMELDSQKAVLDPLLAEAEAVDKDREAAEAVVDALASRNLNDPAIASATRQDLADRDSQFAALSQRAAAIHAALPGKSSASRDTTLATLYEKLNRLETLLMQPGSRSIATATPIRTSPDRTSMSSTGLAMEVGNVTDAYTTEEEMKEDQSEAAEPKPTIVTVGESPAPQEEKKEEAKEKLEEQPEPSQEEAKPPMPPPREHIPAPIQNEGPPSPKVRKIVLPSETTIPEEDVPPPVNGEVSVNGVKETVIDEPTISVSFTRPTMVTMSVEEDLSSTAEAPSKSSPPSSDEMEEVYKSLDQIEEALTLDEHYPMEGIDDFEERYAKMSEDLKKALQKVDEHQMTMDVLEVSHTQERVEALRKDLQKRRERAANDREEWNKLQKVLFEAEKGVAMGDKAMDRFSGRETSPRLEELEERQKIVEEMLPRVDSLVIDAIRRLGLILPRLTEGGERAISIRNRTRDVETRFRELVRAVREARVRLDARAVDQSQLRHDLENLQFWFDETAVELDVDFNPYDLKAIDEAIKVATAKNAQIAEKKTALINLENAKERLLAQASVDPGAKHDVRRGVSEVAKRIADLRSDLVDRLHSLAQCKRECEAFWRQVDDMARRGADLQRRCQAINDAVIFTPSPDHVLSCRHDAETLKKDIVSIKERVQRANAEHVKLGGKSEKKIVTVITSCNTAISFAAALAEPPVSTTDDSLHDSTHSQSTVVDASHRDGAITQASTAEMIEEEDGVLSEEETIEPEYQGTLESVTGSAKDDDEKHGMPRLNARDTNNWQALTQLRHWLNELERDASLTVDLCDRTAIREMTNTVQGIMDHIRMKIMDVVGIHDVSSANMVKQKARDLMDDMERVARQCDKRRMTLQQIAEQSRVWGQARDAVELWMQEADEVLGHKRSEETTDEAVQEELKAIEGIIGELDEKKAAIKDVNAKGNAMLDTFTRDDAHTLSHELSKLNMRWSKFNDNLRIRRAVLEATQRSRSDFHTAFADFENWLDRIAGTVGELESLTANTQSLKDTTKRREWIQQNKSLEAELDAHEEVLKAIDEMGQKLGAGIDSGKDRSEVQNRLDAVAQRWKEVRETENLVRERLAEAEQEWEKLTNTLSSLLGWIEDKSIEMLEQQPVGGSLTAVMAQSTWMKNMEKEMEQKGIQIREAITNAHSFLMQHDLRPKLHRPGVLAEDDEDEQKDAEQRRCGLQIHVDCEKLKEKWAEFGVQFADWDRAIHAAALRLQELERALAECQLHLSSVESEVEQLRPVERLRLEELKDARRQCESLANRVADLRIHVDDANDACGRVLAADTPLDQHPRNQLDSVNERFMALKTALRVRTAALRNALTDFGPSSEHFLNQSVSLPWQRAISKTNQLPYYIDHTTEKTQWEHPVWVEMAKELSQFNRVKFIAYRTAMKLRALQKRLCLDLVDIPMLEKCFSRLAGLSNEELPGLEGMVTSILPLFEQLNAKHPQMVRSVALAVDLCINFLLNLFDPSRDGILRVLSFKTALVVMSSAPLEDKYRFIFDLVAQDGQADQKHIALLLYDLIQIPRLVGEAAAFGGSNVEPSVRSCFETVRLAPTITVGPFLEWLKQEPQSIVWLPVMHRLATAEFAKHQAKCNVCKMFPIIGLRYRCLRCFNLDLCQNCFFSQRTAKKHKLKHPMQEYAVPTTSSEDARDFARMVRNKFSRSKSSLGYLPVDVGDEGRPLTIAAPSVRNPATDPIHLRSAAIAHRLAELTMSQPAEPVDERLADVQSPAQLINQVDQMQKDELDQVLQRLQLENMELKRELERRKTAAASTPDLDRVTSPGRRSEGRGATLPRLSSHSQQGRSVPSLKSAQSQSDVMDEARALRLHKQRLEHRSRILEQQNEQLELQLQRLKKVIEQQKENGSRQWNGDREWSERRSQPPFATGVDDRYGYDTARSRASERTVGSGPVWNADDDRGAADTASGHPTRMQSLLATVDDLGRAMENLVVSVVYDSDQDQQ</sequence>
<dbReference type="PROSITE" id="PS50021">
    <property type="entry name" value="CH"/>
    <property type="match status" value="1"/>
</dbReference>
<feature type="region of interest" description="Disordered" evidence="14">
    <location>
        <begin position="1"/>
        <end position="25"/>
    </location>
</feature>
<keyword evidence="13" id="KW-0175">Coiled coil</keyword>
<dbReference type="Pfam" id="PF09069">
    <property type="entry name" value="EF-hand_3"/>
    <property type="match status" value="1"/>
</dbReference>
<dbReference type="Pfam" id="PF09068">
    <property type="entry name" value="EF-hand_2"/>
    <property type="match status" value="1"/>
</dbReference>
<keyword evidence="5" id="KW-0479">Metal-binding</keyword>
<evidence type="ECO:0000256" key="3">
    <source>
        <dbReference type="ARBA" id="ARBA00022475"/>
    </source>
</evidence>
<evidence type="ECO:0000256" key="13">
    <source>
        <dbReference type="SAM" id="Coils"/>
    </source>
</evidence>
<keyword evidence="8" id="KW-0106">Calcium</keyword>
<dbReference type="Pfam" id="PF00397">
    <property type="entry name" value="WW"/>
    <property type="match status" value="1"/>
</dbReference>
<evidence type="ECO:0000256" key="6">
    <source>
        <dbReference type="ARBA" id="ARBA00022771"/>
    </source>
</evidence>
<evidence type="ECO:0000256" key="11">
    <source>
        <dbReference type="ARBA" id="ARBA00023212"/>
    </source>
</evidence>
<evidence type="ECO:0000313" key="19">
    <source>
        <dbReference type="WBParaSite" id="HCON_00027240-00001"/>
    </source>
</evidence>
<dbReference type="CDD" id="cd00176">
    <property type="entry name" value="SPEC"/>
    <property type="match status" value="3"/>
</dbReference>
<evidence type="ECO:0000256" key="9">
    <source>
        <dbReference type="ARBA" id="ARBA00023136"/>
    </source>
</evidence>
<feature type="region of interest" description="Disordered" evidence="14">
    <location>
        <begin position="1098"/>
        <end position="1122"/>
    </location>
</feature>
<dbReference type="InterPro" id="IPR011992">
    <property type="entry name" value="EF-hand-dom_pair"/>
</dbReference>
<dbReference type="SMART" id="SM00033">
    <property type="entry name" value="CH"/>
    <property type="match status" value="1"/>
</dbReference>
<feature type="compositionally biased region" description="Basic and acidic residues" evidence="14">
    <location>
        <begin position="3733"/>
        <end position="3748"/>
    </location>
</feature>
<dbReference type="SUPFAM" id="SSF51045">
    <property type="entry name" value="WW domain"/>
    <property type="match status" value="1"/>
</dbReference>
<feature type="compositionally biased region" description="Polar residues" evidence="14">
    <location>
        <begin position="279"/>
        <end position="302"/>
    </location>
</feature>
<dbReference type="Gene3D" id="6.10.140.70">
    <property type="match status" value="1"/>
</dbReference>
<feature type="compositionally biased region" description="Low complexity" evidence="14">
    <location>
        <begin position="410"/>
        <end position="429"/>
    </location>
</feature>
<evidence type="ECO:0000256" key="14">
    <source>
        <dbReference type="SAM" id="MobiDB-lite"/>
    </source>
</evidence>
<dbReference type="InterPro" id="IPR050774">
    <property type="entry name" value="KCMF1/Dystrophin"/>
</dbReference>
<keyword evidence="9" id="KW-0472">Membrane</keyword>
<evidence type="ECO:0000256" key="8">
    <source>
        <dbReference type="ARBA" id="ARBA00022837"/>
    </source>
</evidence>
<feature type="compositionally biased region" description="Basic and acidic residues" evidence="14">
    <location>
        <begin position="2000"/>
        <end position="2013"/>
    </location>
</feature>
<dbReference type="SUPFAM" id="SSF57850">
    <property type="entry name" value="RING/U-box"/>
    <property type="match status" value="1"/>
</dbReference>
<feature type="coiled-coil region" evidence="13">
    <location>
        <begin position="3055"/>
        <end position="3117"/>
    </location>
</feature>
<feature type="region of interest" description="Disordered" evidence="14">
    <location>
        <begin position="1051"/>
        <end position="1074"/>
    </location>
</feature>
<feature type="domain" description="Calponin-homology (CH)" evidence="16">
    <location>
        <begin position="129"/>
        <end position="234"/>
    </location>
</feature>
<keyword evidence="7" id="KW-0862">Zinc</keyword>
<dbReference type="OMA" id="DWCSTLM"/>
<feature type="coiled-coil region" evidence="13">
    <location>
        <begin position="1581"/>
        <end position="1644"/>
    </location>
</feature>
<accession>A0A7I4XXR3</accession>
<feature type="coiled-coil region" evidence="13">
    <location>
        <begin position="907"/>
        <end position="934"/>
    </location>
</feature>
<dbReference type="SMART" id="SM00291">
    <property type="entry name" value="ZnF_ZZ"/>
    <property type="match status" value="1"/>
</dbReference>
<dbReference type="Pfam" id="PF23729">
    <property type="entry name" value="Spectrin_Dys-1"/>
    <property type="match status" value="1"/>
</dbReference>
<feature type="compositionally biased region" description="Basic and acidic residues" evidence="14">
    <location>
        <begin position="1110"/>
        <end position="1122"/>
    </location>
</feature>
<feature type="region of interest" description="Disordered" evidence="14">
    <location>
        <begin position="3705"/>
        <end position="3773"/>
    </location>
</feature>
<feature type="compositionally biased region" description="Pro residues" evidence="14">
    <location>
        <begin position="312"/>
        <end position="337"/>
    </location>
</feature>
<proteinExistence type="predicted"/>
<dbReference type="PROSITE" id="PS50135">
    <property type="entry name" value="ZF_ZZ_2"/>
    <property type="match status" value="1"/>
</dbReference>
<evidence type="ECO:0000256" key="10">
    <source>
        <dbReference type="ARBA" id="ARBA00023203"/>
    </source>
</evidence>
<keyword evidence="6 12" id="KW-0863">Zinc-finger</keyword>
<evidence type="ECO:0000256" key="5">
    <source>
        <dbReference type="ARBA" id="ARBA00022723"/>
    </source>
</evidence>
<feature type="compositionally biased region" description="Basic and acidic residues" evidence="14">
    <location>
        <begin position="11"/>
        <end position="25"/>
    </location>
</feature>
<dbReference type="PANTHER" id="PTHR12268">
    <property type="entry name" value="E3 UBIQUITIN-PROTEIN LIGASE KCMF1"/>
    <property type="match status" value="1"/>
</dbReference>
<feature type="compositionally biased region" description="Polar residues" evidence="14">
    <location>
        <begin position="1938"/>
        <end position="1958"/>
    </location>
</feature>
<feature type="compositionally biased region" description="Low complexity" evidence="14">
    <location>
        <begin position="250"/>
        <end position="262"/>
    </location>
</feature>
<dbReference type="CDD" id="cd00201">
    <property type="entry name" value="WW"/>
    <property type="match status" value="1"/>
</dbReference>
<dbReference type="PROSITE" id="PS01159">
    <property type="entry name" value="WW_DOMAIN_1"/>
    <property type="match status" value="1"/>
</dbReference>
<evidence type="ECO:0000256" key="4">
    <source>
        <dbReference type="ARBA" id="ARBA00022490"/>
    </source>
</evidence>
<evidence type="ECO:0000259" key="17">
    <source>
        <dbReference type="PROSITE" id="PS50135"/>
    </source>
</evidence>
<feature type="domain" description="ZZ-type" evidence="17">
    <location>
        <begin position="3435"/>
        <end position="3491"/>
    </location>
</feature>
<keyword evidence="3" id="KW-1003">Cell membrane</keyword>
<feature type="coiled-coil region" evidence="13">
    <location>
        <begin position="1166"/>
        <end position="1196"/>
    </location>
</feature>
<keyword evidence="11" id="KW-0206">Cytoskeleton</keyword>
<keyword evidence="10" id="KW-0009">Actin-binding</keyword>
<feature type="region of interest" description="Disordered" evidence="14">
    <location>
        <begin position="1938"/>
        <end position="2068"/>
    </location>
</feature>
<feature type="coiled-coil region" evidence="13">
    <location>
        <begin position="2853"/>
        <end position="2880"/>
    </location>
</feature>
<feature type="domain" description="WW" evidence="15">
    <location>
        <begin position="3181"/>
        <end position="3215"/>
    </location>
</feature>
<dbReference type="Gene3D" id="1.10.238.10">
    <property type="entry name" value="EF-hand"/>
    <property type="match status" value="2"/>
</dbReference>
<evidence type="ECO:0000259" key="16">
    <source>
        <dbReference type="PROSITE" id="PS50021"/>
    </source>
</evidence>
<feature type="region of interest" description="Disordered" evidence="14">
    <location>
        <begin position="250"/>
        <end position="472"/>
    </location>
</feature>
<dbReference type="CDD" id="cd02334">
    <property type="entry name" value="ZZ_dystrophin"/>
    <property type="match status" value="1"/>
</dbReference>
<dbReference type="GO" id="GO:0099536">
    <property type="term" value="P:synaptic signaling"/>
    <property type="evidence" value="ECO:0007669"/>
    <property type="project" value="TreeGrafter"/>
</dbReference>
<feature type="region of interest" description="Disordered" evidence="14">
    <location>
        <begin position="2526"/>
        <end position="2546"/>
    </location>
</feature>
<dbReference type="GO" id="GO:0003779">
    <property type="term" value="F:actin binding"/>
    <property type="evidence" value="ECO:0007669"/>
    <property type="project" value="UniProtKB-KW"/>
</dbReference>
<organism evidence="18 19">
    <name type="scientific">Haemonchus contortus</name>
    <name type="common">Barber pole worm</name>
    <dbReference type="NCBI Taxonomy" id="6289"/>
    <lineage>
        <taxon>Eukaryota</taxon>
        <taxon>Metazoa</taxon>
        <taxon>Ecdysozoa</taxon>
        <taxon>Nematoda</taxon>
        <taxon>Chromadorea</taxon>
        <taxon>Rhabditida</taxon>
        <taxon>Rhabditina</taxon>
        <taxon>Rhabditomorpha</taxon>
        <taxon>Strongyloidea</taxon>
        <taxon>Trichostrongylidae</taxon>
        <taxon>Haemonchus</taxon>
    </lineage>
</organism>
<feature type="compositionally biased region" description="Basic and acidic residues" evidence="14">
    <location>
        <begin position="3705"/>
        <end position="3725"/>
    </location>
</feature>
<reference evidence="19" key="1">
    <citation type="submission" date="2020-12" db="UniProtKB">
        <authorList>
            <consortium name="WormBaseParasite"/>
        </authorList>
    </citation>
    <scope>IDENTIFICATION</scope>
    <source>
        <strain evidence="19">MHco3</strain>
    </source>
</reference>
<dbReference type="PROSITE" id="PS01357">
    <property type="entry name" value="ZF_ZZ_1"/>
    <property type="match status" value="1"/>
</dbReference>
<dbReference type="GO" id="GO:0046716">
    <property type="term" value="P:muscle cell cellular homeostasis"/>
    <property type="evidence" value="ECO:0007669"/>
    <property type="project" value="UniProtKB-ARBA"/>
</dbReference>
<evidence type="ECO:0000256" key="1">
    <source>
        <dbReference type="ARBA" id="ARBA00004245"/>
    </source>
</evidence>
<feature type="compositionally biased region" description="Low complexity" evidence="14">
    <location>
        <begin position="2105"/>
        <end position="2119"/>
    </location>
</feature>
<dbReference type="GO" id="GO:0005856">
    <property type="term" value="C:cytoskeleton"/>
    <property type="evidence" value="ECO:0007669"/>
    <property type="project" value="UniProtKB-SubCell"/>
</dbReference>
<dbReference type="InterPro" id="IPR000433">
    <property type="entry name" value="Znf_ZZ"/>
</dbReference>
<dbReference type="OrthoDB" id="10057795at2759"/>
<dbReference type="InterPro" id="IPR043145">
    <property type="entry name" value="Znf_ZZ_sf"/>
</dbReference>
<dbReference type="SMART" id="SM00456">
    <property type="entry name" value="WW"/>
    <property type="match status" value="1"/>
</dbReference>